<feature type="transmembrane region" description="Helical" evidence="5">
    <location>
        <begin position="357"/>
        <end position="376"/>
    </location>
</feature>
<accession>A0ABD6EAI1</accession>
<feature type="transmembrane region" description="Helical" evidence="5">
    <location>
        <begin position="328"/>
        <end position="351"/>
    </location>
</feature>
<dbReference type="Pfam" id="PF00664">
    <property type="entry name" value="ABC_membrane"/>
    <property type="match status" value="1"/>
</dbReference>
<keyword evidence="4 5" id="KW-0472">Membrane</keyword>
<dbReference type="PROSITE" id="PS50929">
    <property type="entry name" value="ABC_TM1F"/>
    <property type="match status" value="1"/>
</dbReference>
<dbReference type="AlphaFoldDB" id="A0ABD6EAI1"/>
<feature type="transmembrane region" description="Helical" evidence="5">
    <location>
        <begin position="213"/>
        <end position="233"/>
    </location>
</feature>
<keyword evidence="2 5" id="KW-0812">Transmembrane</keyword>
<dbReference type="Gene3D" id="1.20.1560.10">
    <property type="entry name" value="ABC transporter type 1, transmembrane domain"/>
    <property type="match status" value="1"/>
</dbReference>
<reference evidence="7 8" key="1">
    <citation type="submission" date="2024-08" db="EMBL/GenBank/DDBJ databases">
        <title>Gnathostoma spinigerum genome.</title>
        <authorList>
            <person name="Gonzalez-Bertolin B."/>
            <person name="Monzon S."/>
            <person name="Zaballos A."/>
            <person name="Jimenez P."/>
            <person name="Dekumyoy P."/>
            <person name="Varona S."/>
            <person name="Cuesta I."/>
            <person name="Sumanam S."/>
            <person name="Adisakwattana P."/>
            <person name="Gasser R.B."/>
            <person name="Hernandez-Gonzalez A."/>
            <person name="Young N.D."/>
            <person name="Perteguer M.J."/>
        </authorList>
    </citation>
    <scope>NUCLEOTIDE SEQUENCE [LARGE SCALE GENOMIC DNA]</scope>
    <source>
        <strain evidence="7">AL3</strain>
        <tissue evidence="7">Liver</tissue>
    </source>
</reference>
<feature type="transmembrane region" description="Helical" evidence="5">
    <location>
        <begin position="59"/>
        <end position="80"/>
    </location>
</feature>
<evidence type="ECO:0000259" key="6">
    <source>
        <dbReference type="PROSITE" id="PS50929"/>
    </source>
</evidence>
<dbReference type="Proteomes" id="UP001608902">
    <property type="component" value="Unassembled WGS sequence"/>
</dbReference>
<evidence type="ECO:0000313" key="8">
    <source>
        <dbReference type="Proteomes" id="UP001608902"/>
    </source>
</evidence>
<organism evidence="7 8">
    <name type="scientific">Gnathostoma spinigerum</name>
    <dbReference type="NCBI Taxonomy" id="75299"/>
    <lineage>
        <taxon>Eukaryota</taxon>
        <taxon>Metazoa</taxon>
        <taxon>Ecdysozoa</taxon>
        <taxon>Nematoda</taxon>
        <taxon>Chromadorea</taxon>
        <taxon>Rhabditida</taxon>
        <taxon>Spirurina</taxon>
        <taxon>Gnathostomatomorpha</taxon>
        <taxon>Gnathostomatoidea</taxon>
        <taxon>Gnathostomatidae</taxon>
        <taxon>Gnathostoma</taxon>
    </lineage>
</organism>
<dbReference type="GO" id="GO:0016020">
    <property type="term" value="C:membrane"/>
    <property type="evidence" value="ECO:0007669"/>
    <property type="project" value="UniProtKB-SubCell"/>
</dbReference>
<evidence type="ECO:0000313" key="7">
    <source>
        <dbReference type="EMBL" id="MFH4976645.1"/>
    </source>
</evidence>
<keyword evidence="3 5" id="KW-1133">Transmembrane helix</keyword>
<comment type="subcellular location">
    <subcellularLocation>
        <location evidence="1">Membrane</location>
        <topology evidence="1">Multi-pass membrane protein</topology>
    </subcellularLocation>
</comment>
<proteinExistence type="predicted"/>
<protein>
    <recommendedName>
        <fullName evidence="6">ABC transmembrane type-1 domain-containing protein</fullName>
    </recommendedName>
</protein>
<evidence type="ECO:0000256" key="1">
    <source>
        <dbReference type="ARBA" id="ARBA00004141"/>
    </source>
</evidence>
<dbReference type="PANTHER" id="PTHR24221:SF654">
    <property type="entry name" value="ATP-BINDING CASSETTE SUB-FAMILY B MEMBER 6"/>
    <property type="match status" value="1"/>
</dbReference>
<dbReference type="InterPro" id="IPR036640">
    <property type="entry name" value="ABC1_TM_sf"/>
</dbReference>
<feature type="transmembrane region" description="Helical" evidence="5">
    <location>
        <begin position="119"/>
        <end position="143"/>
    </location>
</feature>
<evidence type="ECO:0000256" key="5">
    <source>
        <dbReference type="SAM" id="Phobius"/>
    </source>
</evidence>
<dbReference type="EMBL" id="JBGFUD010001701">
    <property type="protein sequence ID" value="MFH4976645.1"/>
    <property type="molecule type" value="Genomic_DNA"/>
</dbReference>
<feature type="transmembrane region" description="Helical" evidence="5">
    <location>
        <begin position="22"/>
        <end position="47"/>
    </location>
</feature>
<comment type="caution">
    <text evidence="7">The sequence shown here is derived from an EMBL/GenBank/DDBJ whole genome shotgun (WGS) entry which is preliminary data.</text>
</comment>
<feature type="transmembrane region" description="Helical" evidence="5">
    <location>
        <begin position="86"/>
        <end position="107"/>
    </location>
</feature>
<dbReference type="SUPFAM" id="SSF90123">
    <property type="entry name" value="ABC transporter transmembrane region"/>
    <property type="match status" value="1"/>
</dbReference>
<evidence type="ECO:0000256" key="3">
    <source>
        <dbReference type="ARBA" id="ARBA00022989"/>
    </source>
</evidence>
<feature type="domain" description="ABC transmembrane type-1" evidence="6">
    <location>
        <begin position="214"/>
        <end position="379"/>
    </location>
</feature>
<dbReference type="InterPro" id="IPR011527">
    <property type="entry name" value="ABC1_TM_dom"/>
</dbReference>
<sequence>MTIPDMDICDDLEFRPLTPCTFGVLCSALCVLAIVAQLVLFIHNYFIPPRCYHSGYLPFTFFISCLLQILIIFLPIGYLLYTATHLNLPITVFLIAHSVYWIFSLCSHIAARNFVEHPLLLVLLDSAILLLSIVPIFFWQTWFYDESGRFSTKVVTFYGLELLIVVLLFTLMVTRSTIRQTDMSSVWAGFSKKCALSWPYIWPRSSFLLQARVIVCLLLLVFGRIVNVALPLYSKWIVDELSHPASSVYNLIVISCVLKFLQGNGAMGGFLNTMRTYLWIPVQQYTTYQIQVELFTHLHNLSLSWHLSRKTGQVLRIMDRGTSSINSVLSYLLFNVFPTIFDILIAVIFFFSSYYSYFGVLVLLTMSIYLGILIPLDFR</sequence>
<evidence type="ECO:0000256" key="2">
    <source>
        <dbReference type="ARBA" id="ARBA00022692"/>
    </source>
</evidence>
<gene>
    <name evidence="7" type="ORF">AB6A40_003354</name>
</gene>
<dbReference type="InterPro" id="IPR039421">
    <property type="entry name" value="Type_1_exporter"/>
</dbReference>
<keyword evidence="8" id="KW-1185">Reference proteome</keyword>
<feature type="transmembrane region" description="Helical" evidence="5">
    <location>
        <begin position="155"/>
        <end position="174"/>
    </location>
</feature>
<dbReference type="PANTHER" id="PTHR24221">
    <property type="entry name" value="ATP-BINDING CASSETTE SUB-FAMILY B"/>
    <property type="match status" value="1"/>
</dbReference>
<name>A0ABD6EAI1_9BILA</name>
<feature type="transmembrane region" description="Helical" evidence="5">
    <location>
        <begin position="248"/>
        <end position="271"/>
    </location>
</feature>
<evidence type="ECO:0000256" key="4">
    <source>
        <dbReference type="ARBA" id="ARBA00023136"/>
    </source>
</evidence>